<evidence type="ECO:0000256" key="5">
    <source>
        <dbReference type="ARBA" id="ARBA00023136"/>
    </source>
</evidence>
<feature type="transmembrane region" description="Helical" evidence="6">
    <location>
        <begin position="192"/>
        <end position="216"/>
    </location>
</feature>
<evidence type="ECO:0000313" key="8">
    <source>
        <dbReference type="Proteomes" id="UP000325286"/>
    </source>
</evidence>
<feature type="transmembrane region" description="Helical" evidence="6">
    <location>
        <begin position="129"/>
        <end position="147"/>
    </location>
</feature>
<dbReference type="AlphaFoldDB" id="A0A5B9QS71"/>
<name>A0A5B9QS71_9BACT</name>
<feature type="transmembrane region" description="Helical" evidence="6">
    <location>
        <begin position="321"/>
        <end position="343"/>
    </location>
</feature>
<dbReference type="InterPro" id="IPR050833">
    <property type="entry name" value="Poly_Biosynth_Transport"/>
</dbReference>
<keyword evidence="3 6" id="KW-0812">Transmembrane</keyword>
<dbReference type="RefSeq" id="WP_068139735.1">
    <property type="nucleotide sequence ID" value="NZ_CP042914.1"/>
</dbReference>
<feature type="transmembrane region" description="Helical" evidence="6">
    <location>
        <begin position="168"/>
        <end position="186"/>
    </location>
</feature>
<dbReference type="EMBL" id="CP042914">
    <property type="protein sequence ID" value="QEG41898.1"/>
    <property type="molecule type" value="Genomic_DNA"/>
</dbReference>
<feature type="transmembrane region" description="Helical" evidence="6">
    <location>
        <begin position="96"/>
        <end position="117"/>
    </location>
</feature>
<comment type="subcellular location">
    <subcellularLocation>
        <location evidence="1">Cell membrane</location>
        <topology evidence="1">Multi-pass membrane protein</topology>
    </subcellularLocation>
</comment>
<dbReference type="PANTHER" id="PTHR30250:SF11">
    <property type="entry name" value="O-ANTIGEN TRANSPORTER-RELATED"/>
    <property type="match status" value="1"/>
</dbReference>
<dbReference type="KEGG" id="rul:UC8_39260"/>
<organism evidence="7 8">
    <name type="scientific">Roseimaritima ulvae</name>
    <dbReference type="NCBI Taxonomy" id="980254"/>
    <lineage>
        <taxon>Bacteria</taxon>
        <taxon>Pseudomonadati</taxon>
        <taxon>Planctomycetota</taxon>
        <taxon>Planctomycetia</taxon>
        <taxon>Pirellulales</taxon>
        <taxon>Pirellulaceae</taxon>
        <taxon>Roseimaritima</taxon>
    </lineage>
</organism>
<dbReference type="PANTHER" id="PTHR30250">
    <property type="entry name" value="PST FAMILY PREDICTED COLANIC ACID TRANSPORTER"/>
    <property type="match status" value="1"/>
</dbReference>
<evidence type="ECO:0000256" key="6">
    <source>
        <dbReference type="SAM" id="Phobius"/>
    </source>
</evidence>
<keyword evidence="4 6" id="KW-1133">Transmembrane helix</keyword>
<feature type="transmembrane region" description="Helical" evidence="6">
    <location>
        <begin position="444"/>
        <end position="463"/>
    </location>
</feature>
<dbReference type="InterPro" id="IPR002797">
    <property type="entry name" value="Polysacc_synth"/>
</dbReference>
<dbReference type="Proteomes" id="UP000325286">
    <property type="component" value="Chromosome"/>
</dbReference>
<evidence type="ECO:0000256" key="3">
    <source>
        <dbReference type="ARBA" id="ARBA00022692"/>
    </source>
</evidence>
<reference evidence="7 8" key="1">
    <citation type="submission" date="2019-08" db="EMBL/GenBank/DDBJ databases">
        <title>Deep-cultivation of Planctomycetes and their phenomic and genomic characterization uncovers novel biology.</title>
        <authorList>
            <person name="Wiegand S."/>
            <person name="Jogler M."/>
            <person name="Boedeker C."/>
            <person name="Pinto D."/>
            <person name="Vollmers J."/>
            <person name="Rivas-Marin E."/>
            <person name="Kohn T."/>
            <person name="Peeters S.H."/>
            <person name="Heuer A."/>
            <person name="Rast P."/>
            <person name="Oberbeckmann S."/>
            <person name="Bunk B."/>
            <person name="Jeske O."/>
            <person name="Meyerdierks A."/>
            <person name="Storesund J.E."/>
            <person name="Kallscheuer N."/>
            <person name="Luecker S."/>
            <person name="Lage O.M."/>
            <person name="Pohl T."/>
            <person name="Merkel B.J."/>
            <person name="Hornburger P."/>
            <person name="Mueller R.-W."/>
            <person name="Bruemmer F."/>
            <person name="Labrenz M."/>
            <person name="Spormann A.M."/>
            <person name="Op den Camp H."/>
            <person name="Overmann J."/>
            <person name="Amann R."/>
            <person name="Jetten M.S.M."/>
            <person name="Mascher T."/>
            <person name="Medema M.H."/>
            <person name="Devos D.P."/>
            <person name="Kaster A.-K."/>
            <person name="Ovreas L."/>
            <person name="Rohde M."/>
            <person name="Galperin M.Y."/>
            <person name="Jogler C."/>
        </authorList>
    </citation>
    <scope>NUCLEOTIDE SEQUENCE [LARGE SCALE GENOMIC DNA]</scope>
    <source>
        <strain evidence="7 8">UC8</strain>
    </source>
</reference>
<evidence type="ECO:0000313" key="7">
    <source>
        <dbReference type="EMBL" id="QEG41898.1"/>
    </source>
</evidence>
<dbReference type="Pfam" id="PF01943">
    <property type="entry name" value="Polysacc_synt"/>
    <property type="match status" value="1"/>
</dbReference>
<proteinExistence type="predicted"/>
<feature type="transmembrane region" description="Helical" evidence="6">
    <location>
        <begin position="355"/>
        <end position="376"/>
    </location>
</feature>
<accession>A0A5B9QS71</accession>
<keyword evidence="5 6" id="KW-0472">Membrane</keyword>
<feature type="transmembrane region" description="Helical" evidence="6">
    <location>
        <begin position="25"/>
        <end position="46"/>
    </location>
</feature>
<evidence type="ECO:0000256" key="2">
    <source>
        <dbReference type="ARBA" id="ARBA00022475"/>
    </source>
</evidence>
<dbReference type="OrthoDB" id="285563at2"/>
<feature type="transmembrane region" description="Helical" evidence="6">
    <location>
        <begin position="469"/>
        <end position="488"/>
    </location>
</feature>
<gene>
    <name evidence="7" type="ORF">UC8_39260</name>
</gene>
<dbReference type="GO" id="GO:0005886">
    <property type="term" value="C:plasma membrane"/>
    <property type="evidence" value="ECO:0007669"/>
    <property type="project" value="UniProtKB-SubCell"/>
</dbReference>
<evidence type="ECO:0000256" key="4">
    <source>
        <dbReference type="ARBA" id="ARBA00022989"/>
    </source>
</evidence>
<keyword evidence="8" id="KW-1185">Reference proteome</keyword>
<keyword evidence="2" id="KW-1003">Cell membrane</keyword>
<protein>
    <submittedName>
        <fullName evidence="7">Polysaccharide biosynthesis protein</fullName>
    </submittedName>
</protein>
<sequence>MSEPGNIETDNAVARSHVRGSSLLLAGRMIALAINFCVQILIVRYLSKEGYGAFAYGYSIAMLGARMTPLGTEKAISRFVPIYHEANDLSRVKGSLMVVTMTVVIMGFLLVGFTFAMRDALSSTVVQDPLALSVLLMVIALAPLHAMENVLEKVLAIFGRAKLLFMRRYVITPVLRLVAVCSLLAVGGEAVYLAAAYVVTTGIGVLITGHILWRVLRKDQLLSELATIKATLPTKRLLGFGVPLLSSDVVFGLRTSLVVVLLEIFHGTVGVAAFRAILPVARLNQVVFDSFRVLYVPTASRMFARGDEAEISRLYWTSSAWIALLTFPVLLVSFSFATPAVVLLFGQDYVSSGPVLAVVALALYLNAAFGFNTLTLQVFDRVGTIMRIDLASGLLALVLNVAIVPFYGPLGGAAVICVVLIAQNLAYQTVLLKAGQLTWVPPQIAKIHGIVFVLAVALLAVQLRFTPPLYVGLLLIVVTTGLVWATCLKTLQIRELFPELDRLLPRRFSLTTEQVGR</sequence>
<evidence type="ECO:0000256" key="1">
    <source>
        <dbReference type="ARBA" id="ARBA00004651"/>
    </source>
</evidence>